<feature type="domain" description="Acyltransferase 3" evidence="2">
    <location>
        <begin position="10"/>
        <end position="371"/>
    </location>
</feature>
<keyword evidence="1" id="KW-0812">Transmembrane</keyword>
<keyword evidence="3" id="KW-0808">Transferase</keyword>
<evidence type="ECO:0000259" key="2">
    <source>
        <dbReference type="Pfam" id="PF01757"/>
    </source>
</evidence>
<evidence type="ECO:0000256" key="1">
    <source>
        <dbReference type="SAM" id="Phobius"/>
    </source>
</evidence>
<reference evidence="3 4" key="1">
    <citation type="submission" date="2023-10" db="EMBL/GenBank/DDBJ databases">
        <title>Description of Microbulbifer bruguierae sp. nov., isolated from the sediments of mangrove plant Bruguiera sexangula and comparative genomic analyses of the genus Microbulbifer.</title>
        <authorList>
            <person name="Long M."/>
        </authorList>
    </citation>
    <scope>NUCLEOTIDE SEQUENCE [LARGE SCALE GENOMIC DNA]</scope>
    <source>
        <strain evidence="3 4">SPO729</strain>
    </source>
</reference>
<evidence type="ECO:0000313" key="4">
    <source>
        <dbReference type="Proteomes" id="UP001302477"/>
    </source>
</evidence>
<keyword evidence="4" id="KW-1185">Reference proteome</keyword>
<dbReference type="KEGG" id="mpaf:R5R33_17555"/>
<dbReference type="Pfam" id="PF01757">
    <property type="entry name" value="Acyl_transf_3"/>
    <property type="match status" value="1"/>
</dbReference>
<dbReference type="PANTHER" id="PTHR36927">
    <property type="entry name" value="BLR4337 PROTEIN"/>
    <property type="match status" value="1"/>
</dbReference>
<feature type="transmembrane region" description="Helical" evidence="1">
    <location>
        <begin position="288"/>
        <end position="314"/>
    </location>
</feature>
<keyword evidence="1" id="KW-1133">Transmembrane helix</keyword>
<keyword evidence="3" id="KW-0012">Acyltransferase</keyword>
<dbReference type="Proteomes" id="UP001302477">
    <property type="component" value="Chromosome"/>
</dbReference>
<feature type="transmembrane region" description="Helical" evidence="1">
    <location>
        <begin position="12"/>
        <end position="34"/>
    </location>
</feature>
<feature type="transmembrane region" description="Helical" evidence="1">
    <location>
        <begin position="227"/>
        <end position="244"/>
    </location>
</feature>
<dbReference type="InterPro" id="IPR002656">
    <property type="entry name" value="Acyl_transf_3_dom"/>
</dbReference>
<feature type="transmembrane region" description="Helical" evidence="1">
    <location>
        <begin position="326"/>
        <end position="345"/>
    </location>
</feature>
<feature type="transmembrane region" description="Helical" evidence="1">
    <location>
        <begin position="351"/>
        <end position="371"/>
    </location>
</feature>
<dbReference type="GO" id="GO:0016747">
    <property type="term" value="F:acyltransferase activity, transferring groups other than amino-acyl groups"/>
    <property type="evidence" value="ECO:0007669"/>
    <property type="project" value="InterPro"/>
</dbReference>
<accession>A0AAU0MZN6</accession>
<protein>
    <submittedName>
        <fullName evidence="3">Acyltransferase family protein</fullName>
    </submittedName>
</protein>
<feature type="transmembrane region" description="Helical" evidence="1">
    <location>
        <begin position="251"/>
        <end position="268"/>
    </location>
</feature>
<dbReference type="EMBL" id="CP137555">
    <property type="protein sequence ID" value="WOX05522.1"/>
    <property type="molecule type" value="Genomic_DNA"/>
</dbReference>
<dbReference type="InterPro" id="IPR050623">
    <property type="entry name" value="Glucan_succinyl_AcylTrfase"/>
</dbReference>
<feature type="transmembrane region" description="Helical" evidence="1">
    <location>
        <begin position="54"/>
        <end position="75"/>
    </location>
</feature>
<dbReference type="RefSeq" id="WP_318953992.1">
    <property type="nucleotide sequence ID" value="NZ_CP137555.1"/>
</dbReference>
<name>A0AAU0MZN6_9GAMM</name>
<gene>
    <name evidence="3" type="ORF">R5R33_17555</name>
</gene>
<dbReference type="AlphaFoldDB" id="A0AAU0MZN6"/>
<feature type="transmembrane region" description="Helical" evidence="1">
    <location>
        <begin position="190"/>
        <end position="207"/>
    </location>
</feature>
<feature type="transmembrane region" description="Helical" evidence="1">
    <location>
        <begin position="95"/>
        <end position="113"/>
    </location>
</feature>
<organism evidence="3 4">
    <name type="scientific">Microbulbifer pacificus</name>
    <dbReference type="NCBI Taxonomy" id="407164"/>
    <lineage>
        <taxon>Bacteria</taxon>
        <taxon>Pseudomonadati</taxon>
        <taxon>Pseudomonadota</taxon>
        <taxon>Gammaproteobacteria</taxon>
        <taxon>Cellvibrionales</taxon>
        <taxon>Microbulbiferaceae</taxon>
        <taxon>Microbulbifer</taxon>
    </lineage>
</organism>
<feature type="transmembrane region" description="Helical" evidence="1">
    <location>
        <begin position="157"/>
        <end position="178"/>
    </location>
</feature>
<keyword evidence="1" id="KW-0472">Membrane</keyword>
<sequence length="410" mass="46879">MATSETGRRYDIDWLRTLAFTVLILYHLGMYYVADWGWHIKSAQTSTWLQNLMVLTGPWRMSLLFFISAMALALLQNRPSTRGVLEQVGRRTRRLMVPLLFGMFVIVVPQVYFEALSQDLIAPGYFQFWGHYVNPRTDFLPELHTPIGLLTWNHLWFLPYLWVYSLLLIALRGPLYLLSQTKTFQRVPPLLAITAVIAVLAAIWLWLHGRFPETHALLDDWYNHGRYLLVFVFGYLFALQPRWWQFVIDRRVVFMCLAIGCYALIVADRNGAFDGLHADVAAHPAMRLLAGTVVALNLWAWIFAVVGFAGFYLNRPSRLLSYTNPAILPWYMLHQTLIIIFAWSLKSLTLPIGLEAVILLALTVAGCFVGYEIIRRVNALRWLCGMDVLKGGMNKGRKREAAASGVISTP</sequence>
<dbReference type="PANTHER" id="PTHR36927:SF3">
    <property type="entry name" value="GLUCANS BIOSYNTHESIS PROTEIN C"/>
    <property type="match status" value="1"/>
</dbReference>
<evidence type="ECO:0000313" key="3">
    <source>
        <dbReference type="EMBL" id="WOX05522.1"/>
    </source>
</evidence>
<proteinExistence type="predicted"/>